<keyword evidence="3 6" id="KW-0812">Transmembrane</keyword>
<feature type="transmembrane region" description="Helical" evidence="6">
    <location>
        <begin position="291"/>
        <end position="316"/>
    </location>
</feature>
<dbReference type="GO" id="GO:0016020">
    <property type="term" value="C:membrane"/>
    <property type="evidence" value="ECO:0007669"/>
    <property type="project" value="UniProtKB-SubCell"/>
</dbReference>
<reference evidence="7" key="1">
    <citation type="submission" date="2012-04" db="EMBL/GenBank/DDBJ databases">
        <title>Finished genome of Dactylococcopsis salina PCC 8305.</title>
        <authorList>
            <consortium name="US DOE Joint Genome Institute"/>
            <person name="Gugger M."/>
            <person name="Coursin T."/>
            <person name="Rippka R."/>
            <person name="Tandeau De Marsac N."/>
            <person name="Huntemann M."/>
            <person name="Wei C.-L."/>
            <person name="Han J."/>
            <person name="Detter J.C."/>
            <person name="Han C."/>
            <person name="Tapia R."/>
            <person name="Daligault H."/>
            <person name="Chen A."/>
            <person name="Krypides N."/>
            <person name="Mavromatis K."/>
            <person name="Markowitz V."/>
            <person name="Szeto E."/>
            <person name="Ivanova N."/>
            <person name="Ovchinnikova G."/>
            <person name="Pagani I."/>
            <person name="Pati A."/>
            <person name="Goodwin L."/>
            <person name="Peters L."/>
            <person name="Pitluck S."/>
            <person name="Woyke T."/>
            <person name="Kerfeld C."/>
        </authorList>
    </citation>
    <scope>NUCLEOTIDE SEQUENCE [LARGE SCALE GENOMIC DNA]</scope>
    <source>
        <strain evidence="7">PCC 8305</strain>
    </source>
</reference>
<dbReference type="Proteomes" id="UP000010482">
    <property type="component" value="Chromosome"/>
</dbReference>
<evidence type="ECO:0000256" key="3">
    <source>
        <dbReference type="ARBA" id="ARBA00022692"/>
    </source>
</evidence>
<feature type="transmembrane region" description="Helical" evidence="6">
    <location>
        <begin position="263"/>
        <end position="285"/>
    </location>
</feature>
<dbReference type="EMBL" id="CP003944">
    <property type="protein sequence ID" value="AFZ50680.1"/>
    <property type="molecule type" value="Genomic_DNA"/>
</dbReference>
<feature type="transmembrane region" description="Helical" evidence="6">
    <location>
        <begin position="226"/>
        <end position="256"/>
    </location>
</feature>
<dbReference type="OrthoDB" id="506451at2"/>
<dbReference type="KEGG" id="dsl:Dacsa_2036"/>
<evidence type="ECO:0000256" key="5">
    <source>
        <dbReference type="ARBA" id="ARBA00023136"/>
    </source>
</evidence>
<dbReference type="eggNOG" id="COG0628">
    <property type="taxonomic scope" value="Bacteria"/>
</dbReference>
<sequence>MTLGKWMGVVALTLSLYILWQIKQLLLLVFTAVVIANALNLSVKQLQKLKMRRSYAVFLSVLILLSLAITFVWVIVPPFFDQLQQLIELVPKGINQLNSWLSLLEKRLSPELLELLPNFTQLSQQIQPLYNRLLGGGFTFFSTSVGIILNILLVLVLTIMLLADPTPYREGFKRLFPCFYRKRVDEILLLCEKALQGWLVGTLFSITFLLVLSFIGLLILDIDLALAQAMLTGLLTFIPNFGPVLSVIPPMAIALLDAPWKSLAVLIFYIVLQQIEGAFLTPLVMAQQVSLFPAFTLLAQVFFATFFGFLGLFLALPLTVIGQIWIQEVLIKDVLDQWTIDN</sequence>
<evidence type="ECO:0000256" key="6">
    <source>
        <dbReference type="SAM" id="Phobius"/>
    </source>
</evidence>
<dbReference type="STRING" id="13035.Dacsa_2036"/>
<comment type="similarity">
    <text evidence="2">Belongs to the autoinducer-2 exporter (AI-2E) (TC 2.A.86) family.</text>
</comment>
<dbReference type="GO" id="GO:0055085">
    <property type="term" value="P:transmembrane transport"/>
    <property type="evidence" value="ECO:0007669"/>
    <property type="project" value="TreeGrafter"/>
</dbReference>
<organism evidence="7 8">
    <name type="scientific">Dactylococcopsis salina (strain PCC 8305)</name>
    <name type="common">Myxobactron salinum</name>
    <dbReference type="NCBI Taxonomy" id="13035"/>
    <lineage>
        <taxon>Bacteria</taxon>
        <taxon>Bacillati</taxon>
        <taxon>Cyanobacteriota</taxon>
        <taxon>Cyanophyceae</taxon>
        <taxon>Nodosilineales</taxon>
        <taxon>Cymatolegaceae</taxon>
        <taxon>Dactylococcopsis</taxon>
    </lineage>
</organism>
<proteinExistence type="inferred from homology"/>
<feature type="transmembrane region" description="Helical" evidence="6">
    <location>
        <begin position="55"/>
        <end position="76"/>
    </location>
</feature>
<dbReference type="PATRIC" id="fig|13035.3.peg.2312"/>
<evidence type="ECO:0000313" key="7">
    <source>
        <dbReference type="EMBL" id="AFZ50680.1"/>
    </source>
</evidence>
<gene>
    <name evidence="7" type="ORF">Dacsa_2036</name>
</gene>
<evidence type="ECO:0000313" key="8">
    <source>
        <dbReference type="Proteomes" id="UP000010482"/>
    </source>
</evidence>
<name>K9YWJ4_DACS8</name>
<feature type="transmembrane region" description="Helical" evidence="6">
    <location>
        <begin position="138"/>
        <end position="163"/>
    </location>
</feature>
<dbReference type="HOGENOM" id="CLU_031275_1_1_3"/>
<keyword evidence="8" id="KW-1185">Reference proteome</keyword>
<dbReference type="AlphaFoldDB" id="K9YWJ4"/>
<dbReference type="PANTHER" id="PTHR21716:SF62">
    <property type="entry name" value="TRANSPORT PROTEIN YDBI-RELATED"/>
    <property type="match status" value="1"/>
</dbReference>
<dbReference type="PANTHER" id="PTHR21716">
    <property type="entry name" value="TRANSMEMBRANE PROTEIN"/>
    <property type="match status" value="1"/>
</dbReference>
<keyword evidence="4 6" id="KW-1133">Transmembrane helix</keyword>
<dbReference type="Pfam" id="PF01594">
    <property type="entry name" value="AI-2E_transport"/>
    <property type="match status" value="1"/>
</dbReference>
<comment type="subcellular location">
    <subcellularLocation>
        <location evidence="1">Membrane</location>
        <topology evidence="1">Multi-pass membrane protein</topology>
    </subcellularLocation>
</comment>
<evidence type="ECO:0000256" key="4">
    <source>
        <dbReference type="ARBA" id="ARBA00022989"/>
    </source>
</evidence>
<keyword evidence="5 6" id="KW-0472">Membrane</keyword>
<evidence type="ECO:0000256" key="2">
    <source>
        <dbReference type="ARBA" id="ARBA00009773"/>
    </source>
</evidence>
<protein>
    <submittedName>
        <fullName evidence="7">Permease</fullName>
    </submittedName>
</protein>
<evidence type="ECO:0000256" key="1">
    <source>
        <dbReference type="ARBA" id="ARBA00004141"/>
    </source>
</evidence>
<accession>K9YWJ4</accession>
<feature type="transmembrane region" description="Helical" evidence="6">
    <location>
        <begin position="20"/>
        <end position="43"/>
    </location>
</feature>
<dbReference type="InterPro" id="IPR002549">
    <property type="entry name" value="AI-2E-like"/>
</dbReference>
<dbReference type="RefSeq" id="WP_015229674.1">
    <property type="nucleotide sequence ID" value="NC_019780.1"/>
</dbReference>
<feature type="transmembrane region" description="Helical" evidence="6">
    <location>
        <begin position="198"/>
        <end position="220"/>
    </location>
</feature>